<dbReference type="InParanoid" id="E0VSZ5"/>
<feature type="chain" id="PRO_5014570201" description="Protein TsetseEP domain-containing protein" evidence="1">
    <location>
        <begin position="18"/>
        <end position="190"/>
    </location>
</feature>
<keyword evidence="1" id="KW-0732">Signal</keyword>
<dbReference type="EMBL" id="AAZO01005190">
    <property type="status" value="NOT_ANNOTATED_CDS"/>
    <property type="molecule type" value="Genomic_DNA"/>
</dbReference>
<evidence type="ECO:0000313" key="2">
    <source>
        <dbReference type="EMBL" id="EEB16501.1"/>
    </source>
</evidence>
<protein>
    <recommendedName>
        <fullName evidence="5">Protein TsetseEP domain-containing protein</fullName>
    </recommendedName>
</protein>
<dbReference type="RefSeq" id="XP_002429239.1">
    <property type="nucleotide sequence ID" value="XM_002429194.1"/>
</dbReference>
<reference evidence="2" key="2">
    <citation type="submission" date="2007-04" db="EMBL/GenBank/DDBJ databases">
        <title>The genome of the human body louse.</title>
        <authorList>
            <consortium name="The Human Body Louse Genome Consortium"/>
            <person name="Kirkness E."/>
            <person name="Walenz B."/>
            <person name="Hass B."/>
            <person name="Bruggner R."/>
            <person name="Strausberg R."/>
        </authorList>
    </citation>
    <scope>NUCLEOTIDE SEQUENCE</scope>
    <source>
        <strain evidence="2">USDA</strain>
    </source>
</reference>
<dbReference type="GeneID" id="8229925"/>
<sequence>MKAILIILFVGWTLMESSEKKDDVLSNKNITHDLSLLDCIFKYEDSTIQAYKMTGYNLHNCIRLAQIETETTYLDVVKNFEHIKNISLEMHEYYLNKVDNCLDKSCVIASLIQSVVHYEKLQEDISTNVTEINGINTKYLLAHIALGCVSNSVVQLEENYKIGKGLINDCFKNSTQSKMDNDNEMLMAEE</sequence>
<dbReference type="EMBL" id="AAZO01005189">
    <property type="status" value="NOT_ANNOTATED_CDS"/>
    <property type="molecule type" value="Genomic_DNA"/>
</dbReference>
<dbReference type="Proteomes" id="UP000009046">
    <property type="component" value="Unassembled WGS sequence"/>
</dbReference>
<name>E0VSZ5_PEDHC</name>
<organism>
    <name type="scientific">Pediculus humanus subsp. corporis</name>
    <name type="common">Body louse</name>
    <dbReference type="NCBI Taxonomy" id="121224"/>
    <lineage>
        <taxon>Eukaryota</taxon>
        <taxon>Metazoa</taxon>
        <taxon>Ecdysozoa</taxon>
        <taxon>Arthropoda</taxon>
        <taxon>Hexapoda</taxon>
        <taxon>Insecta</taxon>
        <taxon>Pterygota</taxon>
        <taxon>Neoptera</taxon>
        <taxon>Paraneoptera</taxon>
        <taxon>Psocodea</taxon>
        <taxon>Troctomorpha</taxon>
        <taxon>Phthiraptera</taxon>
        <taxon>Anoplura</taxon>
        <taxon>Pediculidae</taxon>
        <taxon>Pediculus</taxon>
    </lineage>
</organism>
<proteinExistence type="predicted"/>
<dbReference type="CTD" id="8229925"/>
<keyword evidence="4" id="KW-1185">Reference proteome</keyword>
<gene>
    <name evidence="3" type="primary">8229925</name>
    <name evidence="2" type="ORF">Phum_PHUM424580</name>
</gene>
<reference evidence="3" key="3">
    <citation type="submission" date="2021-02" db="UniProtKB">
        <authorList>
            <consortium name="EnsemblMetazoa"/>
        </authorList>
    </citation>
    <scope>IDENTIFICATION</scope>
    <source>
        <strain evidence="3">USDA</strain>
    </source>
</reference>
<dbReference type="EMBL" id="DS235758">
    <property type="protein sequence ID" value="EEB16501.1"/>
    <property type="molecule type" value="Genomic_DNA"/>
</dbReference>
<dbReference type="KEGG" id="phu:Phum_PHUM424580"/>
<evidence type="ECO:0000313" key="4">
    <source>
        <dbReference type="Proteomes" id="UP000009046"/>
    </source>
</evidence>
<dbReference type="HOGENOM" id="CLU_1429622_0_0_1"/>
<feature type="signal peptide" evidence="1">
    <location>
        <begin position="1"/>
        <end position="17"/>
    </location>
</feature>
<dbReference type="EnsemblMetazoa" id="PHUM424580-RA">
    <property type="protein sequence ID" value="PHUM424580-PA"/>
    <property type="gene ID" value="PHUM424580"/>
</dbReference>
<dbReference type="AlphaFoldDB" id="E0VSZ5"/>
<evidence type="ECO:0000256" key="1">
    <source>
        <dbReference type="SAM" id="SignalP"/>
    </source>
</evidence>
<dbReference type="VEuPathDB" id="VectorBase:PHUM424580"/>
<reference evidence="2" key="1">
    <citation type="submission" date="2007-04" db="EMBL/GenBank/DDBJ databases">
        <title>Annotation of Pediculus humanus corporis strain USDA.</title>
        <authorList>
            <person name="Kirkness E."/>
            <person name="Hannick L."/>
            <person name="Hass B."/>
            <person name="Bruggner R."/>
            <person name="Lawson D."/>
            <person name="Bidwell S."/>
            <person name="Joardar V."/>
            <person name="Caler E."/>
            <person name="Walenz B."/>
            <person name="Inman J."/>
            <person name="Schobel S."/>
            <person name="Galinsky K."/>
            <person name="Amedeo P."/>
            <person name="Strausberg R."/>
        </authorList>
    </citation>
    <scope>NUCLEOTIDE SEQUENCE</scope>
    <source>
        <strain evidence="2">USDA</strain>
    </source>
</reference>
<evidence type="ECO:0000313" key="3">
    <source>
        <dbReference type="EnsemblMetazoa" id="PHUM424580-PA"/>
    </source>
</evidence>
<accession>E0VSZ5</accession>
<evidence type="ECO:0008006" key="5">
    <source>
        <dbReference type="Google" id="ProtNLM"/>
    </source>
</evidence>